<dbReference type="PANTHER" id="PTHR11960">
    <property type="entry name" value="EUKARYOTIC TRANSLATION INITIATION FACTOR 4E RELATED"/>
    <property type="match status" value="1"/>
</dbReference>
<dbReference type="eggNOG" id="KOG1670">
    <property type="taxonomic scope" value="Eukaryota"/>
</dbReference>
<dbReference type="Pfam" id="PF01652">
    <property type="entry name" value="IF4E"/>
    <property type="match status" value="1"/>
</dbReference>
<dbReference type="KEGG" id="mis:MICPUN_107318"/>
<keyword evidence="4 9" id="KW-0694">RNA-binding</keyword>
<evidence type="ECO:0000256" key="6">
    <source>
        <dbReference type="ARBA" id="ARBA00030245"/>
    </source>
</evidence>
<dbReference type="OMA" id="PKWEDET"/>
<evidence type="ECO:0000256" key="9">
    <source>
        <dbReference type="RuleBase" id="RU004374"/>
    </source>
</evidence>
<keyword evidence="2 9" id="KW-0396">Initiation factor</keyword>
<dbReference type="InterPro" id="IPR019770">
    <property type="entry name" value="TIF_eIF_4E_CS"/>
</dbReference>
<proteinExistence type="inferred from homology"/>
<evidence type="ECO:0000256" key="7">
    <source>
        <dbReference type="ARBA" id="ARBA00032656"/>
    </source>
</evidence>
<dbReference type="GO" id="GO:0006417">
    <property type="term" value="P:regulation of translation"/>
    <property type="evidence" value="ECO:0007669"/>
    <property type="project" value="UniProtKB-KW"/>
</dbReference>
<accession>C1FDQ6</accession>
<evidence type="ECO:0000256" key="5">
    <source>
        <dbReference type="ARBA" id="ARBA00022917"/>
    </source>
</evidence>
<keyword evidence="11" id="KW-1185">Reference proteome</keyword>
<dbReference type="GeneID" id="8250488"/>
<organism evidence="10 11">
    <name type="scientific">Micromonas commoda (strain RCC299 / NOUM17 / CCMP2709)</name>
    <name type="common">Picoplanktonic green alga</name>
    <dbReference type="NCBI Taxonomy" id="296587"/>
    <lineage>
        <taxon>Eukaryota</taxon>
        <taxon>Viridiplantae</taxon>
        <taxon>Chlorophyta</taxon>
        <taxon>Mamiellophyceae</taxon>
        <taxon>Mamiellales</taxon>
        <taxon>Mamiellaceae</taxon>
        <taxon>Micromonas</taxon>
    </lineage>
</organism>
<sequence>MGTDFHLFKEGIEPKWEDAKCAKGGKWTYFFPKSKEPGALDDCWLSLLLAMIGEQFCEPSEICGAVVSVRQKQHRVALWTKTASDEADQMAIGRHFKTVLGLADNEKIGYMVHDDAIRLERRAKDRYTV</sequence>
<dbReference type="Proteomes" id="UP000002009">
    <property type="component" value="Chromosome 1"/>
</dbReference>
<reference evidence="10 11" key="1">
    <citation type="journal article" date="2009" name="Science">
        <title>Green evolution and dynamic adaptations revealed by genomes of the marine picoeukaryotes Micromonas.</title>
        <authorList>
            <person name="Worden A.Z."/>
            <person name="Lee J.H."/>
            <person name="Mock T."/>
            <person name="Rouze P."/>
            <person name="Simmons M.P."/>
            <person name="Aerts A.L."/>
            <person name="Allen A.E."/>
            <person name="Cuvelier M.L."/>
            <person name="Derelle E."/>
            <person name="Everett M.V."/>
            <person name="Foulon E."/>
            <person name="Grimwood J."/>
            <person name="Gundlach H."/>
            <person name="Henrissat B."/>
            <person name="Napoli C."/>
            <person name="McDonald S.M."/>
            <person name="Parker M.S."/>
            <person name="Rombauts S."/>
            <person name="Salamov A."/>
            <person name="Von Dassow P."/>
            <person name="Badger J.H."/>
            <person name="Coutinho P.M."/>
            <person name="Demir E."/>
            <person name="Dubchak I."/>
            <person name="Gentemann C."/>
            <person name="Eikrem W."/>
            <person name="Gready J.E."/>
            <person name="John U."/>
            <person name="Lanier W."/>
            <person name="Lindquist E.A."/>
            <person name="Lucas S."/>
            <person name="Mayer K.F."/>
            <person name="Moreau H."/>
            <person name="Not F."/>
            <person name="Otillar R."/>
            <person name="Panaud O."/>
            <person name="Pangilinan J."/>
            <person name="Paulsen I."/>
            <person name="Piegu B."/>
            <person name="Poliakov A."/>
            <person name="Robbens S."/>
            <person name="Schmutz J."/>
            <person name="Toulza E."/>
            <person name="Wyss T."/>
            <person name="Zelensky A."/>
            <person name="Zhou K."/>
            <person name="Armbrust E.V."/>
            <person name="Bhattacharya D."/>
            <person name="Goodenough U.W."/>
            <person name="Van de Peer Y."/>
            <person name="Grigoriev I.V."/>
        </authorList>
    </citation>
    <scope>NUCLEOTIDE SEQUENCE [LARGE SCALE GENOMIC DNA]</scope>
    <source>
        <strain evidence="11">RCC299 / NOUM17</strain>
    </source>
</reference>
<dbReference type="EMBL" id="CP001574">
    <property type="protein sequence ID" value="ACO68435.1"/>
    <property type="molecule type" value="Genomic_DNA"/>
</dbReference>
<dbReference type="Gene3D" id="3.30.760.10">
    <property type="entry name" value="RNA Cap, Translation Initiation Factor Eif4e"/>
    <property type="match status" value="1"/>
</dbReference>
<keyword evidence="3" id="KW-0810">Translation regulation</keyword>
<evidence type="ECO:0000256" key="8">
    <source>
        <dbReference type="ARBA" id="ARBA00041713"/>
    </source>
</evidence>
<dbReference type="SUPFAM" id="SSF55418">
    <property type="entry name" value="eIF4e-like"/>
    <property type="match status" value="1"/>
</dbReference>
<dbReference type="FunCoup" id="C1FDQ6">
    <property type="interactions" value="1689"/>
</dbReference>
<comment type="similarity">
    <text evidence="1 9">Belongs to the eukaryotic initiation factor 4E family.</text>
</comment>
<dbReference type="InterPro" id="IPR023398">
    <property type="entry name" value="TIF_eIF4e-like"/>
</dbReference>
<dbReference type="RefSeq" id="XP_002507177.1">
    <property type="nucleotide sequence ID" value="XM_002507131.1"/>
</dbReference>
<dbReference type="GO" id="GO:0003743">
    <property type="term" value="F:translation initiation factor activity"/>
    <property type="evidence" value="ECO:0007669"/>
    <property type="project" value="UniProtKB-KW"/>
</dbReference>
<evidence type="ECO:0000256" key="1">
    <source>
        <dbReference type="ARBA" id="ARBA00009860"/>
    </source>
</evidence>
<name>C1FDQ6_MICCC</name>
<keyword evidence="5 9" id="KW-0648">Protein biosynthesis</keyword>
<evidence type="ECO:0000313" key="10">
    <source>
        <dbReference type="EMBL" id="ACO68435.1"/>
    </source>
</evidence>
<dbReference type="AlphaFoldDB" id="C1FDQ6"/>
<dbReference type="GO" id="GO:0016281">
    <property type="term" value="C:eukaryotic translation initiation factor 4F complex"/>
    <property type="evidence" value="ECO:0007669"/>
    <property type="project" value="TreeGrafter"/>
</dbReference>
<evidence type="ECO:0000256" key="3">
    <source>
        <dbReference type="ARBA" id="ARBA00022845"/>
    </source>
</evidence>
<dbReference type="InParanoid" id="C1FDQ6"/>
<dbReference type="InterPro" id="IPR001040">
    <property type="entry name" value="TIF_eIF_4E"/>
</dbReference>
<dbReference type="PROSITE" id="PS00813">
    <property type="entry name" value="IF4E"/>
    <property type="match status" value="1"/>
</dbReference>
<dbReference type="OrthoDB" id="590761at2759"/>
<evidence type="ECO:0000313" key="11">
    <source>
        <dbReference type="Proteomes" id="UP000002009"/>
    </source>
</evidence>
<evidence type="ECO:0000256" key="2">
    <source>
        <dbReference type="ARBA" id="ARBA00022540"/>
    </source>
</evidence>
<dbReference type="STRING" id="296587.C1FDQ6"/>
<dbReference type="GO" id="GO:0000340">
    <property type="term" value="F:RNA 7-methylguanosine cap binding"/>
    <property type="evidence" value="ECO:0007669"/>
    <property type="project" value="TreeGrafter"/>
</dbReference>
<gene>
    <name evidence="10" type="primary">IF4E</name>
    <name evidence="10" type="ORF">MICPUN_107318</name>
</gene>
<protein>
    <recommendedName>
        <fullName evidence="7">eIF-4F 25 kDa subunit</fullName>
    </recommendedName>
    <alternativeName>
        <fullName evidence="8">eIF-4F p26 subunit</fullName>
    </alternativeName>
    <alternativeName>
        <fullName evidence="6">mRNA cap-binding protein</fullName>
    </alternativeName>
</protein>
<evidence type="ECO:0000256" key="4">
    <source>
        <dbReference type="ARBA" id="ARBA00022884"/>
    </source>
</evidence>
<dbReference type="PANTHER" id="PTHR11960:SF8">
    <property type="entry name" value="EUKARYOTIC TRANSLATION INITIATION FACTOR 4E1-RELATED"/>
    <property type="match status" value="1"/>
</dbReference>